<name>A0A5C6BIL2_9BACT</name>
<sequence length="73" mass="7859">MASRPPLCITLASGIVRAATPQAAPPNIVFVLWTGKGGRSLIERLEELAWTTTHSQDGLQIVLSCFDSAQPLR</sequence>
<proteinExistence type="predicted"/>
<dbReference type="Proteomes" id="UP000316304">
    <property type="component" value="Unassembled WGS sequence"/>
</dbReference>
<reference evidence="1 2" key="1">
    <citation type="submission" date="2019-02" db="EMBL/GenBank/DDBJ databases">
        <title>Deep-cultivation of Planctomycetes and their phenomic and genomic characterization uncovers novel biology.</title>
        <authorList>
            <person name="Wiegand S."/>
            <person name="Jogler M."/>
            <person name="Boedeker C."/>
            <person name="Pinto D."/>
            <person name="Vollmers J."/>
            <person name="Rivas-Marin E."/>
            <person name="Kohn T."/>
            <person name="Peeters S.H."/>
            <person name="Heuer A."/>
            <person name="Rast P."/>
            <person name="Oberbeckmann S."/>
            <person name="Bunk B."/>
            <person name="Jeske O."/>
            <person name="Meyerdierks A."/>
            <person name="Storesund J.E."/>
            <person name="Kallscheuer N."/>
            <person name="Luecker S."/>
            <person name="Lage O.M."/>
            <person name="Pohl T."/>
            <person name="Merkel B.J."/>
            <person name="Hornburger P."/>
            <person name="Mueller R.-W."/>
            <person name="Bruemmer F."/>
            <person name="Labrenz M."/>
            <person name="Spormann A.M."/>
            <person name="Op Den Camp H."/>
            <person name="Overmann J."/>
            <person name="Amann R."/>
            <person name="Jetten M.S.M."/>
            <person name="Mascher T."/>
            <person name="Medema M.H."/>
            <person name="Devos D.P."/>
            <person name="Kaster A.-K."/>
            <person name="Ovreas L."/>
            <person name="Rohde M."/>
            <person name="Galperin M.Y."/>
            <person name="Jogler C."/>
        </authorList>
    </citation>
    <scope>NUCLEOTIDE SEQUENCE [LARGE SCALE GENOMIC DNA]</scope>
    <source>
        <strain evidence="1 2">Pla52o</strain>
    </source>
</reference>
<dbReference type="AlphaFoldDB" id="A0A5C6BIL2"/>
<protein>
    <submittedName>
        <fullName evidence="1">Uncharacterized protein</fullName>
    </submittedName>
</protein>
<gene>
    <name evidence="1" type="ORF">Pla52o_56140</name>
</gene>
<evidence type="ECO:0000313" key="1">
    <source>
        <dbReference type="EMBL" id="TWU11176.1"/>
    </source>
</evidence>
<dbReference type="EMBL" id="SJPT01000017">
    <property type="protein sequence ID" value="TWU11176.1"/>
    <property type="molecule type" value="Genomic_DNA"/>
</dbReference>
<evidence type="ECO:0000313" key="2">
    <source>
        <dbReference type="Proteomes" id="UP000316304"/>
    </source>
</evidence>
<comment type="caution">
    <text evidence="1">The sequence shown here is derived from an EMBL/GenBank/DDBJ whole genome shotgun (WGS) entry which is preliminary data.</text>
</comment>
<keyword evidence="2" id="KW-1185">Reference proteome</keyword>
<organism evidence="1 2">
    <name type="scientific">Novipirellula galeiformis</name>
    <dbReference type="NCBI Taxonomy" id="2528004"/>
    <lineage>
        <taxon>Bacteria</taxon>
        <taxon>Pseudomonadati</taxon>
        <taxon>Planctomycetota</taxon>
        <taxon>Planctomycetia</taxon>
        <taxon>Pirellulales</taxon>
        <taxon>Pirellulaceae</taxon>
        <taxon>Novipirellula</taxon>
    </lineage>
</organism>
<accession>A0A5C6BIL2</accession>